<dbReference type="EC" id="3.6.1.7" evidence="2 4"/>
<evidence type="ECO:0000256" key="4">
    <source>
        <dbReference type="PROSITE-ProRule" id="PRU00520"/>
    </source>
</evidence>
<dbReference type="PROSITE" id="PS00150">
    <property type="entry name" value="ACYLPHOSPHATASE_1"/>
    <property type="match status" value="1"/>
</dbReference>
<keyword evidence="4" id="KW-0378">Hydrolase</keyword>
<dbReference type="Pfam" id="PF00708">
    <property type="entry name" value="Acylphosphatase"/>
    <property type="match status" value="1"/>
</dbReference>
<feature type="active site" evidence="4">
    <location>
        <position position="36"/>
    </location>
</feature>
<dbReference type="InterPro" id="IPR001792">
    <property type="entry name" value="Acylphosphatase-like_dom"/>
</dbReference>
<dbReference type="InterPro" id="IPR020456">
    <property type="entry name" value="Acylphosphatase"/>
</dbReference>
<dbReference type="GO" id="GO:0003998">
    <property type="term" value="F:acylphosphatase activity"/>
    <property type="evidence" value="ECO:0007669"/>
    <property type="project" value="UniProtKB-EC"/>
</dbReference>
<dbReference type="AlphaFoldDB" id="A0A832I137"/>
<sequence>MHHVRVVVEGRVQGVGFRAFARREGERLGLRGVVWNRADGAVEAEAEGERAALESFLSALRQGPGGAAVERVRVEWFEGPSRHRGFTVAASRPW</sequence>
<evidence type="ECO:0000313" key="7">
    <source>
        <dbReference type="EMBL" id="HGZ42796.1"/>
    </source>
</evidence>
<accession>A0A832I137</accession>
<comment type="catalytic activity">
    <reaction evidence="3 4">
        <text>an acyl phosphate + H2O = a carboxylate + phosphate + H(+)</text>
        <dbReference type="Rhea" id="RHEA:14965"/>
        <dbReference type="ChEBI" id="CHEBI:15377"/>
        <dbReference type="ChEBI" id="CHEBI:15378"/>
        <dbReference type="ChEBI" id="CHEBI:29067"/>
        <dbReference type="ChEBI" id="CHEBI:43474"/>
        <dbReference type="ChEBI" id="CHEBI:59918"/>
        <dbReference type="EC" id="3.6.1.7"/>
    </reaction>
</comment>
<evidence type="ECO:0000256" key="2">
    <source>
        <dbReference type="ARBA" id="ARBA00012150"/>
    </source>
</evidence>
<dbReference type="SUPFAM" id="SSF54975">
    <property type="entry name" value="Acylphosphatase/BLUF domain-like"/>
    <property type="match status" value="1"/>
</dbReference>
<dbReference type="InterPro" id="IPR017968">
    <property type="entry name" value="Acylphosphatase_CS"/>
</dbReference>
<comment type="caution">
    <text evidence="7">The sequence shown here is derived from an EMBL/GenBank/DDBJ whole genome shotgun (WGS) entry which is preliminary data.</text>
</comment>
<comment type="similarity">
    <text evidence="1 5">Belongs to the acylphosphatase family.</text>
</comment>
<protein>
    <recommendedName>
        <fullName evidence="2 4">acylphosphatase</fullName>
        <ecNumber evidence="2 4">3.6.1.7</ecNumber>
    </recommendedName>
</protein>
<organism evidence="7">
    <name type="scientific">Eiseniibacteriota bacterium</name>
    <dbReference type="NCBI Taxonomy" id="2212470"/>
    <lineage>
        <taxon>Bacteria</taxon>
        <taxon>Candidatus Eiseniibacteriota</taxon>
    </lineage>
</organism>
<dbReference type="EMBL" id="DSQF01000012">
    <property type="protein sequence ID" value="HGZ42796.1"/>
    <property type="molecule type" value="Genomic_DNA"/>
</dbReference>
<dbReference type="PANTHER" id="PTHR47268:SF4">
    <property type="entry name" value="ACYLPHOSPHATASE"/>
    <property type="match status" value="1"/>
</dbReference>
<dbReference type="Gene3D" id="3.30.70.100">
    <property type="match status" value="1"/>
</dbReference>
<feature type="domain" description="Acylphosphatase-like" evidence="6">
    <location>
        <begin position="3"/>
        <end position="90"/>
    </location>
</feature>
<evidence type="ECO:0000256" key="1">
    <source>
        <dbReference type="ARBA" id="ARBA00005614"/>
    </source>
</evidence>
<evidence type="ECO:0000256" key="5">
    <source>
        <dbReference type="RuleBase" id="RU004168"/>
    </source>
</evidence>
<dbReference type="PANTHER" id="PTHR47268">
    <property type="entry name" value="ACYLPHOSPHATASE"/>
    <property type="match status" value="1"/>
</dbReference>
<reference evidence="7" key="1">
    <citation type="journal article" date="2020" name="mSystems">
        <title>Genome- and Community-Level Interaction Insights into Carbon Utilization and Element Cycling Functions of Hydrothermarchaeota in Hydrothermal Sediment.</title>
        <authorList>
            <person name="Zhou Z."/>
            <person name="Liu Y."/>
            <person name="Xu W."/>
            <person name="Pan J."/>
            <person name="Luo Z.H."/>
            <person name="Li M."/>
        </authorList>
    </citation>
    <scope>NUCLEOTIDE SEQUENCE [LARGE SCALE GENOMIC DNA]</scope>
    <source>
        <strain evidence="7">SpSt-381</strain>
    </source>
</reference>
<name>A0A832I137_UNCEI</name>
<gene>
    <name evidence="7" type="ORF">ENR23_05090</name>
</gene>
<proteinExistence type="inferred from homology"/>
<evidence type="ECO:0000259" key="6">
    <source>
        <dbReference type="PROSITE" id="PS51160"/>
    </source>
</evidence>
<dbReference type="PROSITE" id="PS51160">
    <property type="entry name" value="ACYLPHOSPHATASE_3"/>
    <property type="match status" value="1"/>
</dbReference>
<evidence type="ECO:0000256" key="3">
    <source>
        <dbReference type="ARBA" id="ARBA00047645"/>
    </source>
</evidence>
<dbReference type="InterPro" id="IPR036046">
    <property type="entry name" value="Acylphosphatase-like_dom_sf"/>
</dbReference>
<feature type="active site" evidence="4">
    <location>
        <position position="18"/>
    </location>
</feature>